<comment type="caution">
    <text evidence="2">The sequence shown here is derived from an EMBL/GenBank/DDBJ whole genome shotgun (WGS) entry which is preliminary data.</text>
</comment>
<accession>A0ABT0NHA5</accession>
<feature type="domain" description="DUF3848" evidence="1">
    <location>
        <begin position="9"/>
        <end position="95"/>
    </location>
</feature>
<name>A0ABT0NHA5_9FIRM</name>
<dbReference type="EMBL" id="SNUZ01000007">
    <property type="protein sequence ID" value="MCL3787297.1"/>
    <property type="molecule type" value="Genomic_DNA"/>
</dbReference>
<dbReference type="Proteomes" id="UP001056693">
    <property type="component" value="Unassembled WGS sequence"/>
</dbReference>
<sequence length="102" mass="12056">METNSMHKAVLSKLENELEVYRQYLLSLPCNEAIEHSYEYTIKKDIIIAMENSDFPEDGYKLLLSSPCLLDDIYNTFVSMEDDYMETINYSIEKEIRKAQER</sequence>
<evidence type="ECO:0000313" key="2">
    <source>
        <dbReference type="EMBL" id="MCL3787297.1"/>
    </source>
</evidence>
<dbReference type="InterPro" id="IPR024380">
    <property type="entry name" value="DUF3848"/>
</dbReference>
<dbReference type="Pfam" id="PF12959">
    <property type="entry name" value="DUF3848"/>
    <property type="match status" value="1"/>
</dbReference>
<protein>
    <submittedName>
        <fullName evidence="2">DUF3848 domain-containing protein</fullName>
    </submittedName>
</protein>
<organism evidence="2 3">
    <name type="scientific">Ruminococcus bromii</name>
    <dbReference type="NCBI Taxonomy" id="40518"/>
    <lineage>
        <taxon>Bacteria</taxon>
        <taxon>Bacillati</taxon>
        <taxon>Bacillota</taxon>
        <taxon>Clostridia</taxon>
        <taxon>Eubacteriales</taxon>
        <taxon>Oscillospiraceae</taxon>
        <taxon>Ruminococcus</taxon>
    </lineage>
</organism>
<gene>
    <name evidence="2" type="ORF">E2N93_04560</name>
</gene>
<dbReference type="RefSeq" id="WP_249376289.1">
    <property type="nucleotide sequence ID" value="NZ_SNUZ01000007.1"/>
</dbReference>
<reference evidence="2 3" key="1">
    <citation type="submission" date="2019-03" db="EMBL/GenBank/DDBJ databases">
        <authorList>
            <person name="Molinero N."/>
            <person name="Sanchez B."/>
            <person name="Walker A."/>
            <person name="Duncan S."/>
            <person name="Delgado S."/>
            <person name="Margolles A."/>
        </authorList>
    </citation>
    <scope>NUCLEOTIDE SEQUENCE [LARGE SCALE GENOMIC DNA]</scope>
    <source>
        <strain evidence="2 3">IPLA60002</strain>
    </source>
</reference>
<proteinExistence type="predicted"/>
<evidence type="ECO:0000313" key="3">
    <source>
        <dbReference type="Proteomes" id="UP001056693"/>
    </source>
</evidence>
<evidence type="ECO:0000259" key="1">
    <source>
        <dbReference type="Pfam" id="PF12959"/>
    </source>
</evidence>
<keyword evidence="3" id="KW-1185">Reference proteome</keyword>